<dbReference type="Gene3D" id="3.40.50.1000">
    <property type="entry name" value="HAD superfamily/HAD-like"/>
    <property type="match status" value="1"/>
</dbReference>
<reference evidence="4" key="1">
    <citation type="submission" date="2021-05" db="EMBL/GenBank/DDBJ databases">
        <authorList>
            <person name="Tigano A."/>
        </authorList>
    </citation>
    <scope>NUCLEOTIDE SEQUENCE</scope>
</reference>
<dbReference type="SFLD" id="SFLDG01129">
    <property type="entry name" value="C1.5:_HAD__Beta-PGM__Phosphata"/>
    <property type="match status" value="1"/>
</dbReference>
<comment type="caution">
    <text evidence="4">The sequence shown here is derived from an EMBL/GenBank/DDBJ whole genome shotgun (WGS) entry which is preliminary data.</text>
</comment>
<organism evidence="4 5">
    <name type="scientific">Menidia menidia</name>
    <name type="common">Atlantic silverside</name>
    <dbReference type="NCBI Taxonomy" id="238744"/>
    <lineage>
        <taxon>Eukaryota</taxon>
        <taxon>Metazoa</taxon>
        <taxon>Chordata</taxon>
        <taxon>Craniata</taxon>
        <taxon>Vertebrata</taxon>
        <taxon>Euteleostomi</taxon>
        <taxon>Actinopterygii</taxon>
        <taxon>Neopterygii</taxon>
        <taxon>Teleostei</taxon>
        <taxon>Neoteleostei</taxon>
        <taxon>Acanthomorphata</taxon>
        <taxon>Ovalentaria</taxon>
        <taxon>Atherinomorphae</taxon>
        <taxon>Atheriniformes</taxon>
        <taxon>Atherinopsidae</taxon>
        <taxon>Menidiinae</taxon>
        <taxon>Menidia</taxon>
    </lineage>
</organism>
<keyword evidence="5" id="KW-1185">Reference proteome</keyword>
<dbReference type="GO" id="GO:0046380">
    <property type="term" value="P:N-acetylneuraminate biosynthetic process"/>
    <property type="evidence" value="ECO:0007669"/>
    <property type="project" value="TreeGrafter"/>
</dbReference>
<dbReference type="InterPro" id="IPR006439">
    <property type="entry name" value="HAD-SF_hydro_IA"/>
</dbReference>
<dbReference type="SUPFAM" id="SSF56784">
    <property type="entry name" value="HAD-like"/>
    <property type="match status" value="1"/>
</dbReference>
<dbReference type="PANTHER" id="PTHR46470">
    <property type="entry name" value="N-ACYLNEURAMINATE-9-PHOSPHATASE"/>
    <property type="match status" value="1"/>
</dbReference>
<evidence type="ECO:0000313" key="4">
    <source>
        <dbReference type="EMBL" id="CAG6017869.1"/>
    </source>
</evidence>
<dbReference type="NCBIfam" id="TIGR01549">
    <property type="entry name" value="HAD-SF-IA-v1"/>
    <property type="match status" value="1"/>
</dbReference>
<keyword evidence="3" id="KW-0460">Magnesium</keyword>
<dbReference type="Proteomes" id="UP000677803">
    <property type="component" value="Unassembled WGS sequence"/>
</dbReference>
<dbReference type="AlphaFoldDB" id="A0A8S4BRB2"/>
<dbReference type="GO" id="GO:0050124">
    <property type="term" value="F:N-acylneuraminate-9-phosphatase activity"/>
    <property type="evidence" value="ECO:0007669"/>
    <property type="project" value="TreeGrafter"/>
</dbReference>
<dbReference type="InterPro" id="IPR051400">
    <property type="entry name" value="HAD-like_hydrolase"/>
</dbReference>
<name>A0A8S4BRB2_9TELE</name>
<dbReference type="InterPro" id="IPR036412">
    <property type="entry name" value="HAD-like_sf"/>
</dbReference>
<dbReference type="SFLD" id="SFLDS00003">
    <property type="entry name" value="Haloacid_Dehalogenase"/>
    <property type="match status" value="1"/>
</dbReference>
<comment type="cofactor">
    <cofactor evidence="1">
        <name>Mg(2+)</name>
        <dbReference type="ChEBI" id="CHEBI:18420"/>
    </cofactor>
</comment>
<evidence type="ECO:0000256" key="3">
    <source>
        <dbReference type="ARBA" id="ARBA00022842"/>
    </source>
</evidence>
<dbReference type="Gene3D" id="1.20.120.710">
    <property type="entry name" value="Haloacid dehalogenase hydrolase-like domain"/>
    <property type="match status" value="1"/>
</dbReference>
<sequence>MGDRTVKAILFDLDNTLIETSRAGGVAIQKTGELLKTTLGLDDKTVHCICDRFKQKLLQECFDPSSGRSMDGLRVCHWEESITETVGSSFAPSLASQCYYLWKNSRLEVLCLTPEVKNLLRQLRRTYKLLLLTNGEARTQREKVEAVQCEEFFDRIVIGGEHVEQKPCLSIFTLCFDLLEVEAQDCIMVGDSLDTDIKGGGDARVRATVWISPEGGAALDGSVKPTYTIPTVLDLPGILAQLK</sequence>
<gene>
    <name evidence="4" type="ORF">MMEN_LOCUS20902</name>
</gene>
<protein>
    <submittedName>
        <fullName evidence="4">(Atlantic silverside) hypothetical protein</fullName>
    </submittedName>
</protein>
<evidence type="ECO:0000256" key="2">
    <source>
        <dbReference type="ARBA" id="ARBA00022801"/>
    </source>
</evidence>
<dbReference type="EMBL" id="CAJRST010039999">
    <property type="protein sequence ID" value="CAG6017869.1"/>
    <property type="molecule type" value="Genomic_DNA"/>
</dbReference>
<dbReference type="PANTHER" id="PTHR46470:SF3">
    <property type="entry name" value="N-ACYLNEURAMINATE-9-PHOSPHATASE"/>
    <property type="match status" value="1"/>
</dbReference>
<proteinExistence type="predicted"/>
<evidence type="ECO:0000256" key="1">
    <source>
        <dbReference type="ARBA" id="ARBA00001946"/>
    </source>
</evidence>
<evidence type="ECO:0000313" key="5">
    <source>
        <dbReference type="Proteomes" id="UP000677803"/>
    </source>
</evidence>
<dbReference type="Pfam" id="PF00702">
    <property type="entry name" value="Hydrolase"/>
    <property type="match status" value="1"/>
</dbReference>
<keyword evidence="2" id="KW-0378">Hydrolase</keyword>
<accession>A0A8S4BRB2</accession>
<dbReference type="OrthoDB" id="1694274at2759"/>
<dbReference type="InterPro" id="IPR023214">
    <property type="entry name" value="HAD_sf"/>
</dbReference>